<keyword evidence="3" id="KW-1185">Reference proteome</keyword>
<accession>A0AAV2GN49</accession>
<gene>
    <name evidence="2" type="ORF">LTRI10_LOCUS51482</name>
</gene>
<name>A0AAV2GN49_9ROSI</name>
<feature type="compositionally biased region" description="Polar residues" evidence="1">
    <location>
        <begin position="52"/>
        <end position="81"/>
    </location>
</feature>
<dbReference type="AlphaFoldDB" id="A0AAV2GN49"/>
<evidence type="ECO:0000313" key="2">
    <source>
        <dbReference type="EMBL" id="CAL1412173.1"/>
    </source>
</evidence>
<protein>
    <submittedName>
        <fullName evidence="2">Uncharacterized protein</fullName>
    </submittedName>
</protein>
<proteinExistence type="predicted"/>
<evidence type="ECO:0000313" key="3">
    <source>
        <dbReference type="Proteomes" id="UP001497516"/>
    </source>
</evidence>
<feature type="region of interest" description="Disordered" evidence="1">
    <location>
        <begin position="1"/>
        <end position="125"/>
    </location>
</feature>
<organism evidence="2 3">
    <name type="scientific">Linum trigynum</name>
    <dbReference type="NCBI Taxonomy" id="586398"/>
    <lineage>
        <taxon>Eukaryota</taxon>
        <taxon>Viridiplantae</taxon>
        <taxon>Streptophyta</taxon>
        <taxon>Embryophyta</taxon>
        <taxon>Tracheophyta</taxon>
        <taxon>Spermatophyta</taxon>
        <taxon>Magnoliopsida</taxon>
        <taxon>eudicotyledons</taxon>
        <taxon>Gunneridae</taxon>
        <taxon>Pentapetalae</taxon>
        <taxon>rosids</taxon>
        <taxon>fabids</taxon>
        <taxon>Malpighiales</taxon>
        <taxon>Linaceae</taxon>
        <taxon>Linum</taxon>
    </lineage>
</organism>
<feature type="compositionally biased region" description="Basic residues" evidence="1">
    <location>
        <begin position="82"/>
        <end position="93"/>
    </location>
</feature>
<feature type="compositionally biased region" description="Basic and acidic residues" evidence="1">
    <location>
        <begin position="116"/>
        <end position="125"/>
    </location>
</feature>
<dbReference type="Proteomes" id="UP001497516">
    <property type="component" value="Chromosome 9"/>
</dbReference>
<dbReference type="EMBL" id="OZ034822">
    <property type="protein sequence ID" value="CAL1412173.1"/>
    <property type="molecule type" value="Genomic_DNA"/>
</dbReference>
<reference evidence="2 3" key="1">
    <citation type="submission" date="2024-04" db="EMBL/GenBank/DDBJ databases">
        <authorList>
            <person name="Fracassetti M."/>
        </authorList>
    </citation>
    <scope>NUCLEOTIDE SEQUENCE [LARGE SCALE GENOMIC DNA]</scope>
</reference>
<feature type="compositionally biased region" description="Polar residues" evidence="1">
    <location>
        <begin position="100"/>
        <end position="113"/>
    </location>
</feature>
<sequence length="125" mass="13702">MDQAQVGFEQSPVMGAQQAHNPHQMTKIESPMVAEEPSTRTEKKRKPEHRNIQSNSSPQQTFSTNLAVESLSFTAGGNQRNSARKKHTIKRRSIKDINADGNQSGEGESNSPKATAADHKPPTKP</sequence>
<evidence type="ECO:0000256" key="1">
    <source>
        <dbReference type="SAM" id="MobiDB-lite"/>
    </source>
</evidence>